<dbReference type="InterPro" id="IPR050855">
    <property type="entry name" value="NDM-1-like"/>
</dbReference>
<dbReference type="CDD" id="cd06262">
    <property type="entry name" value="metallo-hydrolase-like_MBL-fold"/>
    <property type="match status" value="1"/>
</dbReference>
<dbReference type="PANTHER" id="PTHR42951:SF22">
    <property type="entry name" value="METALLO BETA-LACTAMASE SUPERFAMILY LIPOPROTEIN"/>
    <property type="match status" value="1"/>
</dbReference>
<dbReference type="Gene3D" id="3.60.15.10">
    <property type="entry name" value="Ribonuclease Z/Hydroxyacylglutathione hydrolase-like"/>
    <property type="match status" value="1"/>
</dbReference>
<keyword evidence="3" id="KW-1185">Reference proteome</keyword>
<proteinExistence type="predicted"/>
<dbReference type="Pfam" id="PF00753">
    <property type="entry name" value="Lactamase_B"/>
    <property type="match status" value="1"/>
</dbReference>
<dbReference type="InterPro" id="IPR001279">
    <property type="entry name" value="Metallo-B-lactamas"/>
</dbReference>
<dbReference type="SMART" id="SM00849">
    <property type="entry name" value="Lactamase_B"/>
    <property type="match status" value="1"/>
</dbReference>
<feature type="domain" description="Metallo-beta-lactamase" evidence="1">
    <location>
        <begin position="18"/>
        <end position="210"/>
    </location>
</feature>
<name>A0A917SS31_9ACTN</name>
<evidence type="ECO:0000313" key="2">
    <source>
        <dbReference type="EMBL" id="GGL94050.1"/>
    </source>
</evidence>
<dbReference type="EMBL" id="BMNA01000002">
    <property type="protein sequence ID" value="GGL94050.1"/>
    <property type="molecule type" value="Genomic_DNA"/>
</dbReference>
<organism evidence="2 3">
    <name type="scientific">Nakamurella endophytica</name>
    <dbReference type="NCBI Taxonomy" id="1748367"/>
    <lineage>
        <taxon>Bacteria</taxon>
        <taxon>Bacillati</taxon>
        <taxon>Actinomycetota</taxon>
        <taxon>Actinomycetes</taxon>
        <taxon>Nakamurellales</taxon>
        <taxon>Nakamurellaceae</taxon>
        <taxon>Nakamurella</taxon>
    </lineage>
</organism>
<dbReference type="InterPro" id="IPR036866">
    <property type="entry name" value="RibonucZ/Hydroxyglut_hydro"/>
</dbReference>
<dbReference type="PANTHER" id="PTHR42951">
    <property type="entry name" value="METALLO-BETA-LACTAMASE DOMAIN-CONTAINING"/>
    <property type="match status" value="1"/>
</dbReference>
<accession>A0A917SS31</accession>
<evidence type="ECO:0000313" key="3">
    <source>
        <dbReference type="Proteomes" id="UP000655208"/>
    </source>
</evidence>
<protein>
    <submittedName>
        <fullName evidence="2">MBL fold metallo-hydrolase</fullName>
    </submittedName>
</protein>
<dbReference type="RefSeq" id="WP_188940599.1">
    <property type="nucleotide sequence ID" value="NZ_BMNA01000002.1"/>
</dbReference>
<dbReference type="Proteomes" id="UP000655208">
    <property type="component" value="Unassembled WGS sequence"/>
</dbReference>
<sequence length="275" mass="28982">MLIQVADGVLVHRSAFCQSNAVVLHGADGDLVVDPGITAGELACLADDLDRAGRTVVAGFATHPHWDHLLWDARLGEVPRYCTAGCAATVRDRLSDPGAPARVATMLPPEFADQIPLDLLGRVTGLPREASRIPWNGPDVRILEHHAHALGHAALWIPDRGVLIAGDMLSDVLLPILDLNRPADPVEEYLAALALFESLAGDVDVLVPGHGSVGSGGSVQARVDLDRAYLRALPDGGGDDPRISSAFGAGFLPALHEGQAERLAARRVQEAAPAH</sequence>
<dbReference type="AlphaFoldDB" id="A0A917SS31"/>
<reference evidence="2" key="2">
    <citation type="submission" date="2020-09" db="EMBL/GenBank/DDBJ databases">
        <authorList>
            <person name="Sun Q."/>
            <person name="Zhou Y."/>
        </authorList>
    </citation>
    <scope>NUCLEOTIDE SEQUENCE</scope>
    <source>
        <strain evidence="2">CGMCC 4.7308</strain>
    </source>
</reference>
<evidence type="ECO:0000259" key="1">
    <source>
        <dbReference type="SMART" id="SM00849"/>
    </source>
</evidence>
<comment type="caution">
    <text evidence="2">The sequence shown here is derived from an EMBL/GenBank/DDBJ whole genome shotgun (WGS) entry which is preliminary data.</text>
</comment>
<gene>
    <name evidence="2" type="ORF">GCM10011594_12390</name>
</gene>
<dbReference type="SUPFAM" id="SSF56281">
    <property type="entry name" value="Metallo-hydrolase/oxidoreductase"/>
    <property type="match status" value="1"/>
</dbReference>
<reference evidence="2" key="1">
    <citation type="journal article" date="2014" name="Int. J. Syst. Evol. Microbiol.">
        <title>Complete genome sequence of Corynebacterium casei LMG S-19264T (=DSM 44701T), isolated from a smear-ripened cheese.</title>
        <authorList>
            <consortium name="US DOE Joint Genome Institute (JGI-PGF)"/>
            <person name="Walter F."/>
            <person name="Albersmeier A."/>
            <person name="Kalinowski J."/>
            <person name="Ruckert C."/>
        </authorList>
    </citation>
    <scope>NUCLEOTIDE SEQUENCE</scope>
    <source>
        <strain evidence="2">CGMCC 4.7308</strain>
    </source>
</reference>